<dbReference type="Proteomes" id="UP000263993">
    <property type="component" value="Unassembled WGS sequence"/>
</dbReference>
<keyword evidence="17" id="KW-1185">Reference proteome</keyword>
<evidence type="ECO:0000259" key="15">
    <source>
        <dbReference type="Pfam" id="PF05173"/>
    </source>
</evidence>
<protein>
    <recommendedName>
        <fullName evidence="10 13">4-hydroxy-tetrahydrodipicolinate reductase</fullName>
        <shortName evidence="13">HTPA reductase</shortName>
        <ecNumber evidence="10 13">1.17.1.8</ecNumber>
    </recommendedName>
</protein>
<evidence type="ECO:0000256" key="8">
    <source>
        <dbReference type="ARBA" id="ARBA00023154"/>
    </source>
</evidence>
<comment type="subcellular location">
    <subcellularLocation>
        <location evidence="13">Cytoplasm</location>
    </subcellularLocation>
</comment>
<dbReference type="PANTHER" id="PTHR20836:SF0">
    <property type="entry name" value="4-HYDROXY-TETRAHYDRODIPICOLINATE REDUCTASE 1, CHLOROPLASTIC-RELATED"/>
    <property type="match status" value="1"/>
</dbReference>
<keyword evidence="2 13" id="KW-0963">Cytoplasm</keyword>
<feature type="domain" description="Dihydrodipicolinate reductase N-terminal" evidence="14">
    <location>
        <begin position="4"/>
        <end position="127"/>
    </location>
</feature>
<dbReference type="SUPFAM" id="SSF55347">
    <property type="entry name" value="Glyceraldehyde-3-phosphate dehydrogenase-like, C-terminal domain"/>
    <property type="match status" value="1"/>
</dbReference>
<feature type="binding site" evidence="13">
    <location>
        <begin position="10"/>
        <end position="15"/>
    </location>
    <ligand>
        <name>NAD(+)</name>
        <dbReference type="ChEBI" id="CHEBI:57540"/>
    </ligand>
</feature>
<evidence type="ECO:0000256" key="12">
    <source>
        <dbReference type="ARBA" id="ARBA00049396"/>
    </source>
</evidence>
<keyword evidence="5 13" id="KW-0220">Diaminopimelate biosynthesis</keyword>
<dbReference type="SUPFAM" id="SSF51735">
    <property type="entry name" value="NAD(P)-binding Rossmann-fold domains"/>
    <property type="match status" value="1"/>
</dbReference>
<dbReference type="UniPathway" id="UPA00034">
    <property type="reaction ID" value="UER00018"/>
</dbReference>
<dbReference type="InterPro" id="IPR036291">
    <property type="entry name" value="NAD(P)-bd_dom_sf"/>
</dbReference>
<dbReference type="InterPro" id="IPR023940">
    <property type="entry name" value="DHDPR_bac"/>
</dbReference>
<evidence type="ECO:0000256" key="5">
    <source>
        <dbReference type="ARBA" id="ARBA00022915"/>
    </source>
</evidence>
<organism evidence="16 17">
    <name type="scientific">Undibacter mobilis</name>
    <dbReference type="NCBI Taxonomy" id="2292256"/>
    <lineage>
        <taxon>Bacteria</taxon>
        <taxon>Pseudomonadati</taxon>
        <taxon>Pseudomonadota</taxon>
        <taxon>Alphaproteobacteria</taxon>
        <taxon>Hyphomicrobiales</taxon>
        <taxon>Nitrobacteraceae</taxon>
        <taxon>Undibacter</taxon>
    </lineage>
</organism>
<accession>A0A371B9Q6</accession>
<evidence type="ECO:0000256" key="4">
    <source>
        <dbReference type="ARBA" id="ARBA00022857"/>
    </source>
</evidence>
<keyword evidence="3 13" id="KW-0028">Amino-acid biosynthesis</keyword>
<evidence type="ECO:0000259" key="14">
    <source>
        <dbReference type="Pfam" id="PF01113"/>
    </source>
</evidence>
<feature type="binding site" evidence="13">
    <location>
        <begin position="100"/>
        <end position="102"/>
    </location>
    <ligand>
        <name>NAD(+)</name>
        <dbReference type="ChEBI" id="CHEBI:57540"/>
    </ligand>
</feature>
<dbReference type="GO" id="GO:0019877">
    <property type="term" value="P:diaminopimelate biosynthetic process"/>
    <property type="evidence" value="ECO:0007669"/>
    <property type="project" value="UniProtKB-UniRule"/>
</dbReference>
<dbReference type="InterPro" id="IPR022664">
    <property type="entry name" value="DapB_N_CS"/>
</dbReference>
<dbReference type="GO" id="GO:0051287">
    <property type="term" value="F:NAD binding"/>
    <property type="evidence" value="ECO:0007669"/>
    <property type="project" value="UniProtKB-UniRule"/>
</dbReference>
<dbReference type="GO" id="GO:0008839">
    <property type="term" value="F:4-hydroxy-tetrahydrodipicolinate reductase"/>
    <property type="evidence" value="ECO:0007669"/>
    <property type="project" value="UniProtKB-UniRule"/>
</dbReference>
<comment type="catalytic activity">
    <reaction evidence="12 13">
        <text>(S)-2,3,4,5-tetrahydrodipicolinate + NAD(+) + H2O = (2S,4S)-4-hydroxy-2,3,4,5-tetrahydrodipicolinate + NADH + H(+)</text>
        <dbReference type="Rhea" id="RHEA:35323"/>
        <dbReference type="ChEBI" id="CHEBI:15377"/>
        <dbReference type="ChEBI" id="CHEBI:15378"/>
        <dbReference type="ChEBI" id="CHEBI:16845"/>
        <dbReference type="ChEBI" id="CHEBI:57540"/>
        <dbReference type="ChEBI" id="CHEBI:57945"/>
        <dbReference type="ChEBI" id="CHEBI:67139"/>
        <dbReference type="EC" id="1.17.1.8"/>
    </reaction>
</comment>
<comment type="similarity">
    <text evidence="1 13">Belongs to the DapB family.</text>
</comment>
<evidence type="ECO:0000256" key="9">
    <source>
        <dbReference type="ARBA" id="ARBA00037922"/>
    </source>
</evidence>
<feature type="active site" description="Proton donor" evidence="13">
    <location>
        <position position="161"/>
    </location>
</feature>
<feature type="active site" description="Proton donor/acceptor" evidence="13">
    <location>
        <position position="157"/>
    </location>
</feature>
<dbReference type="GO" id="GO:0009089">
    <property type="term" value="P:lysine biosynthetic process via diaminopimelate"/>
    <property type="evidence" value="ECO:0007669"/>
    <property type="project" value="UniProtKB-UniRule"/>
</dbReference>
<evidence type="ECO:0000256" key="11">
    <source>
        <dbReference type="ARBA" id="ARBA00049080"/>
    </source>
</evidence>
<evidence type="ECO:0000256" key="3">
    <source>
        <dbReference type="ARBA" id="ARBA00022605"/>
    </source>
</evidence>
<comment type="caution">
    <text evidence="16">The sequence shown here is derived from an EMBL/GenBank/DDBJ whole genome shotgun (WGS) entry which is preliminary data.</text>
</comment>
<feature type="domain" description="Dihydrodipicolinate reductase C-terminal" evidence="15">
    <location>
        <begin position="130"/>
        <end position="266"/>
    </location>
</feature>
<comment type="caution">
    <text evidence="13">Was originally thought to be a dihydrodipicolinate reductase (DHDPR), catalyzing the conversion of dihydrodipicolinate to tetrahydrodipicolinate. However, it was shown in E.coli that the substrate of the enzymatic reaction is not dihydrodipicolinate (DHDP) but in fact (2S,4S)-4-hydroxy-2,3,4,5-tetrahydrodipicolinic acid (HTPA), the product released by the DapA-catalyzed reaction.</text>
</comment>
<dbReference type="CDD" id="cd02274">
    <property type="entry name" value="DHDPR_N"/>
    <property type="match status" value="1"/>
</dbReference>
<dbReference type="EMBL" id="QRGO01000001">
    <property type="protein sequence ID" value="RDV04101.1"/>
    <property type="molecule type" value="Genomic_DNA"/>
</dbReference>
<comment type="caution">
    <text evidence="13">Lacks conserved residue(s) required for the propagation of feature annotation.</text>
</comment>
<dbReference type="Gene3D" id="3.40.50.720">
    <property type="entry name" value="NAD(P)-binding Rossmann-like Domain"/>
    <property type="match status" value="1"/>
</dbReference>
<gene>
    <name evidence="13" type="primary">dapB</name>
    <name evidence="16" type="ORF">DXH78_05565</name>
</gene>
<dbReference type="OrthoDB" id="9790352at2"/>
<feature type="binding site" evidence="13">
    <location>
        <position position="36"/>
    </location>
    <ligand>
        <name>NAD(+)</name>
        <dbReference type="ChEBI" id="CHEBI:57540"/>
    </ligand>
</feature>
<dbReference type="RefSeq" id="WP_115516127.1">
    <property type="nucleotide sequence ID" value="NZ_QRGO01000001.1"/>
</dbReference>
<dbReference type="GO" id="GO:0050661">
    <property type="term" value="F:NADP binding"/>
    <property type="evidence" value="ECO:0007669"/>
    <property type="project" value="UniProtKB-UniRule"/>
</dbReference>
<sequence>MAEMRLIVTGAGGRMGRTLVKAIAESKDFTLAGALEDARSPLIGWDAGHLAGIGENGVKLSGDIAPLLANADGIVDFTAPAASLEYAARAAATGKVHVIGTTGMSAGDDGKVAEAAKGAVIVKSGNMSLGVNLLAALTKRVAKTLDQIYDIEILEMHHNQKVDAPSGTALLLGRAAAEGRQIDLNQRSVRSRDGHTGAREPGDIGFATLRGGSVVGEHTVMFAGPAERIELTHKAEDRMIFARGALHAALWAKKQKPGLYSMMDVLGLKDF</sequence>
<feature type="binding site" evidence="13">
    <location>
        <position position="158"/>
    </location>
    <ligand>
        <name>(S)-2,3,4,5-tetrahydrodipicolinate</name>
        <dbReference type="ChEBI" id="CHEBI:16845"/>
    </ligand>
</feature>
<dbReference type="PANTHER" id="PTHR20836">
    <property type="entry name" value="DIHYDRODIPICOLINATE REDUCTASE"/>
    <property type="match status" value="1"/>
</dbReference>
<evidence type="ECO:0000256" key="10">
    <source>
        <dbReference type="ARBA" id="ARBA00038983"/>
    </source>
</evidence>
<dbReference type="AlphaFoldDB" id="A0A371B9Q6"/>
<dbReference type="HAMAP" id="MF_00102">
    <property type="entry name" value="DapB"/>
    <property type="match status" value="1"/>
</dbReference>
<proteinExistence type="inferred from homology"/>
<comment type="catalytic activity">
    <reaction evidence="11 13">
        <text>(S)-2,3,4,5-tetrahydrodipicolinate + NADP(+) + H2O = (2S,4S)-4-hydroxy-2,3,4,5-tetrahydrodipicolinate + NADPH + H(+)</text>
        <dbReference type="Rhea" id="RHEA:35331"/>
        <dbReference type="ChEBI" id="CHEBI:15377"/>
        <dbReference type="ChEBI" id="CHEBI:15378"/>
        <dbReference type="ChEBI" id="CHEBI:16845"/>
        <dbReference type="ChEBI" id="CHEBI:57783"/>
        <dbReference type="ChEBI" id="CHEBI:58349"/>
        <dbReference type="ChEBI" id="CHEBI:67139"/>
        <dbReference type="EC" id="1.17.1.8"/>
    </reaction>
</comment>
<dbReference type="Gene3D" id="3.30.360.10">
    <property type="entry name" value="Dihydrodipicolinate Reductase, domain 2"/>
    <property type="match status" value="1"/>
</dbReference>
<dbReference type="GO" id="GO:0005829">
    <property type="term" value="C:cytosol"/>
    <property type="evidence" value="ECO:0007669"/>
    <property type="project" value="TreeGrafter"/>
</dbReference>
<keyword evidence="8 13" id="KW-0457">Lysine biosynthesis</keyword>
<dbReference type="Pfam" id="PF01113">
    <property type="entry name" value="DapB_N"/>
    <property type="match status" value="1"/>
</dbReference>
<feature type="binding site" evidence="13">
    <location>
        <begin position="124"/>
        <end position="127"/>
    </location>
    <ligand>
        <name>NAD(+)</name>
        <dbReference type="ChEBI" id="CHEBI:57540"/>
    </ligand>
</feature>
<comment type="pathway">
    <text evidence="9 13">Amino-acid biosynthesis; L-lysine biosynthesis via DAP pathway; (S)-tetrahydrodipicolinate from L-aspartate: step 4/4.</text>
</comment>
<keyword evidence="4 13" id="KW-0521">NADP</keyword>
<dbReference type="FunFam" id="3.30.360.10:FF:000004">
    <property type="entry name" value="4-hydroxy-tetrahydrodipicolinate reductase"/>
    <property type="match status" value="1"/>
</dbReference>
<evidence type="ECO:0000256" key="7">
    <source>
        <dbReference type="ARBA" id="ARBA00023027"/>
    </source>
</evidence>
<dbReference type="Pfam" id="PF05173">
    <property type="entry name" value="DapB_C"/>
    <property type="match status" value="1"/>
</dbReference>
<evidence type="ECO:0000256" key="6">
    <source>
        <dbReference type="ARBA" id="ARBA00023002"/>
    </source>
</evidence>
<feature type="binding site" evidence="13">
    <location>
        <begin position="167"/>
        <end position="168"/>
    </location>
    <ligand>
        <name>(S)-2,3,4,5-tetrahydrodipicolinate</name>
        <dbReference type="ChEBI" id="CHEBI:16845"/>
    </ligand>
</feature>
<evidence type="ECO:0000256" key="1">
    <source>
        <dbReference type="ARBA" id="ARBA00006642"/>
    </source>
</evidence>
<evidence type="ECO:0000256" key="13">
    <source>
        <dbReference type="HAMAP-Rule" id="MF_00102"/>
    </source>
</evidence>
<keyword evidence="7 13" id="KW-0520">NAD</keyword>
<comment type="function">
    <text evidence="13">Catalyzes the conversion of 4-hydroxy-tetrahydrodipicolinate (HTPA) to tetrahydrodipicolinate.</text>
</comment>
<evidence type="ECO:0000256" key="2">
    <source>
        <dbReference type="ARBA" id="ARBA00022490"/>
    </source>
</evidence>
<dbReference type="InterPro" id="IPR022663">
    <property type="entry name" value="DapB_C"/>
</dbReference>
<keyword evidence="6 13" id="KW-0560">Oxidoreductase</keyword>
<evidence type="ECO:0000313" key="16">
    <source>
        <dbReference type="EMBL" id="RDV04101.1"/>
    </source>
</evidence>
<reference evidence="17" key="1">
    <citation type="submission" date="2018-08" db="EMBL/GenBank/DDBJ databases">
        <authorList>
            <person name="Kim S.-J."/>
            <person name="Jung G.-Y."/>
        </authorList>
    </citation>
    <scope>NUCLEOTIDE SEQUENCE [LARGE SCALE GENOMIC DNA]</scope>
    <source>
        <strain evidence="17">GY_H</strain>
    </source>
</reference>
<dbReference type="NCBIfam" id="TIGR00036">
    <property type="entry name" value="dapB"/>
    <property type="match status" value="1"/>
</dbReference>
<name>A0A371B9Q6_9BRAD</name>
<comment type="subunit">
    <text evidence="13">Homotetramer.</text>
</comment>
<evidence type="ECO:0000313" key="17">
    <source>
        <dbReference type="Proteomes" id="UP000263993"/>
    </source>
</evidence>
<dbReference type="PROSITE" id="PS01298">
    <property type="entry name" value="DAPB"/>
    <property type="match status" value="1"/>
</dbReference>
<dbReference type="GO" id="GO:0016726">
    <property type="term" value="F:oxidoreductase activity, acting on CH or CH2 groups, NAD or NADP as acceptor"/>
    <property type="evidence" value="ECO:0007669"/>
    <property type="project" value="UniProtKB-UniRule"/>
</dbReference>
<dbReference type="InterPro" id="IPR000846">
    <property type="entry name" value="DapB_N"/>
</dbReference>
<dbReference type="PIRSF" id="PIRSF000161">
    <property type="entry name" value="DHPR"/>
    <property type="match status" value="1"/>
</dbReference>
<dbReference type="EC" id="1.17.1.8" evidence="10 13"/>